<feature type="domain" description="Uracil-DNA glycosylase-like" evidence="1">
    <location>
        <begin position="48"/>
        <end position="191"/>
    </location>
</feature>
<dbReference type="SUPFAM" id="SSF52141">
    <property type="entry name" value="Uracil-DNA glycosylase-like"/>
    <property type="match status" value="1"/>
</dbReference>
<gene>
    <name evidence="2" type="ORF">EYB53_018445</name>
</gene>
<dbReference type="Proteomes" id="UP001193081">
    <property type="component" value="Unassembled WGS sequence"/>
</dbReference>
<keyword evidence="3" id="KW-1185">Reference proteome</keyword>
<dbReference type="Gene3D" id="3.40.470.10">
    <property type="entry name" value="Uracil-DNA glycosylase-like domain"/>
    <property type="match status" value="1"/>
</dbReference>
<evidence type="ECO:0000313" key="3">
    <source>
        <dbReference type="Proteomes" id="UP001193081"/>
    </source>
</evidence>
<comment type="caution">
    <text evidence="2">The sequence shown here is derived from an EMBL/GenBank/DDBJ whole genome shotgun (WGS) entry which is preliminary data.</text>
</comment>
<organism evidence="2 3">
    <name type="scientific">Candidatus Chloroploca mongolica</name>
    <dbReference type="NCBI Taxonomy" id="2528176"/>
    <lineage>
        <taxon>Bacteria</taxon>
        <taxon>Bacillati</taxon>
        <taxon>Chloroflexota</taxon>
        <taxon>Chloroflexia</taxon>
        <taxon>Chloroflexales</taxon>
        <taxon>Chloroflexineae</taxon>
        <taxon>Oscillochloridaceae</taxon>
        <taxon>Candidatus Chloroploca</taxon>
    </lineage>
</organism>
<accession>A0ABS4DE31</accession>
<evidence type="ECO:0000313" key="2">
    <source>
        <dbReference type="EMBL" id="MBP1467701.1"/>
    </source>
</evidence>
<dbReference type="Pfam" id="PF03167">
    <property type="entry name" value="UDG"/>
    <property type="match status" value="1"/>
</dbReference>
<dbReference type="InterPro" id="IPR036895">
    <property type="entry name" value="Uracil-DNA_glycosylase-like_sf"/>
</dbReference>
<sequence length="240" mass="27100">MSTASDFVHEMMALSQAAHEQTRQLAGVGSYVDMTLDLPRPYLATGPIRLVVIGQDPTVQRAASRRNITTVLNLDRRGSLRSYLEDICTRLGLVFDQHVYATNACKCFFSDPPTTIKRDHGVDVLDASAHIWLPVLQRELAQFPDAIVISLGEPVLTMLVHAEQLLPMRNYWGYHKNWQQGTFTPMHHISATESRVSRAIFPVVHQPTQRGKRTLFYRERRDAYFAYLRQAGLGLPPASA</sequence>
<protein>
    <recommendedName>
        <fullName evidence="1">Uracil-DNA glycosylase-like domain-containing protein</fullName>
    </recommendedName>
</protein>
<reference evidence="2 3" key="1">
    <citation type="submission" date="2021-03" db="EMBL/GenBank/DDBJ databases">
        <authorList>
            <person name="Grouzdev D.S."/>
        </authorList>
    </citation>
    <scope>NUCLEOTIDE SEQUENCE [LARGE SCALE GENOMIC DNA]</scope>
    <source>
        <strain evidence="2 3">M50-1</strain>
    </source>
</reference>
<evidence type="ECO:0000259" key="1">
    <source>
        <dbReference type="Pfam" id="PF03167"/>
    </source>
</evidence>
<name>A0ABS4DE31_9CHLR</name>
<dbReference type="InterPro" id="IPR005122">
    <property type="entry name" value="Uracil-DNA_glycosylase-like"/>
</dbReference>
<dbReference type="EMBL" id="SIJK02000039">
    <property type="protein sequence ID" value="MBP1467701.1"/>
    <property type="molecule type" value="Genomic_DNA"/>
</dbReference>
<proteinExistence type="predicted"/>
<dbReference type="RefSeq" id="WP_167857472.1">
    <property type="nucleotide sequence ID" value="NZ_SIJK02000039.1"/>
</dbReference>